<evidence type="ECO:0000256" key="1">
    <source>
        <dbReference type="ARBA" id="ARBA00008348"/>
    </source>
</evidence>
<dbReference type="PANTHER" id="PTHR47683">
    <property type="entry name" value="PSEUDOURIDINE SYNTHASE FAMILY PROTEIN-RELATED"/>
    <property type="match status" value="1"/>
</dbReference>
<dbReference type="Gene3D" id="3.30.70.1560">
    <property type="entry name" value="Alpha-L RNA-binding motif"/>
    <property type="match status" value="1"/>
</dbReference>
<keyword evidence="3" id="KW-0694">RNA-binding</keyword>
<dbReference type="RefSeq" id="WP_057900376.1">
    <property type="nucleotide sequence ID" value="NZ_CP080764.1"/>
</dbReference>
<dbReference type="PROSITE" id="PS01149">
    <property type="entry name" value="PSI_RSU"/>
    <property type="match status" value="1"/>
</dbReference>
<dbReference type="PROSITE" id="PS50889">
    <property type="entry name" value="S4"/>
    <property type="match status" value="1"/>
</dbReference>
<dbReference type="InterPro" id="IPR042092">
    <property type="entry name" value="PsdUridine_s_RsuA/RluB/E/F_cat"/>
</dbReference>
<organism evidence="6 7">
    <name type="scientific">Aneurinibacillus thermoaerophilus</name>
    <dbReference type="NCBI Taxonomy" id="143495"/>
    <lineage>
        <taxon>Bacteria</taxon>
        <taxon>Bacillati</taxon>
        <taxon>Bacillota</taxon>
        <taxon>Bacilli</taxon>
        <taxon>Bacillales</taxon>
        <taxon>Paenibacillaceae</taxon>
        <taxon>Aneurinibacillus group</taxon>
        <taxon>Aneurinibacillus</taxon>
    </lineage>
</organism>
<dbReference type="InterPro" id="IPR002942">
    <property type="entry name" value="S4_RNA-bd"/>
</dbReference>
<dbReference type="PANTHER" id="PTHR47683:SF2">
    <property type="entry name" value="RNA-BINDING S4 DOMAIN-CONTAINING PROTEIN"/>
    <property type="match status" value="1"/>
</dbReference>
<evidence type="ECO:0000256" key="4">
    <source>
        <dbReference type="RuleBase" id="RU003887"/>
    </source>
</evidence>
<dbReference type="Gene3D" id="3.10.290.10">
    <property type="entry name" value="RNA-binding S4 domain"/>
    <property type="match status" value="1"/>
</dbReference>
<dbReference type="InterPro" id="IPR018496">
    <property type="entry name" value="PsdUridine_synth_RsuA/RluB_CS"/>
</dbReference>
<evidence type="ECO:0000313" key="6">
    <source>
        <dbReference type="EMBL" id="QYY43796.1"/>
    </source>
</evidence>
<gene>
    <name evidence="6" type="ORF">K3F53_06210</name>
</gene>
<protein>
    <recommendedName>
        <fullName evidence="4">Pseudouridine synthase</fullName>
        <ecNumber evidence="4">5.4.99.-</ecNumber>
    </recommendedName>
</protein>
<name>A0ABX8YE75_ANETH</name>
<evidence type="ECO:0000259" key="5">
    <source>
        <dbReference type="SMART" id="SM00363"/>
    </source>
</evidence>
<dbReference type="Gene3D" id="3.30.70.580">
    <property type="entry name" value="Pseudouridine synthase I, catalytic domain, N-terminal subdomain"/>
    <property type="match status" value="1"/>
</dbReference>
<dbReference type="SMART" id="SM00363">
    <property type="entry name" value="S4"/>
    <property type="match status" value="1"/>
</dbReference>
<keyword evidence="2 4" id="KW-0413">Isomerase</keyword>
<comment type="similarity">
    <text evidence="1 4">Belongs to the pseudouridine synthase RsuA family.</text>
</comment>
<accession>A0ABX8YE75</accession>
<dbReference type="EC" id="5.4.99.-" evidence="4"/>
<dbReference type="Pfam" id="PF00849">
    <property type="entry name" value="PseudoU_synth_2"/>
    <property type="match status" value="1"/>
</dbReference>
<keyword evidence="7" id="KW-1185">Reference proteome</keyword>
<dbReference type="InterPro" id="IPR006145">
    <property type="entry name" value="PsdUridine_synth_RsuA/RluA"/>
</dbReference>
<dbReference type="InterPro" id="IPR036986">
    <property type="entry name" value="S4_RNA-bd_sf"/>
</dbReference>
<dbReference type="Proteomes" id="UP000826616">
    <property type="component" value="Chromosome"/>
</dbReference>
<dbReference type="CDD" id="cd00165">
    <property type="entry name" value="S4"/>
    <property type="match status" value="1"/>
</dbReference>
<dbReference type="InterPro" id="IPR050343">
    <property type="entry name" value="RsuA_PseudoU_synthase"/>
</dbReference>
<dbReference type="Pfam" id="PF01479">
    <property type="entry name" value="S4"/>
    <property type="match status" value="1"/>
</dbReference>
<dbReference type="InterPro" id="IPR020103">
    <property type="entry name" value="PsdUridine_synth_cat_dom_sf"/>
</dbReference>
<dbReference type="InterPro" id="IPR000748">
    <property type="entry name" value="PsdUridine_synth_RsuA/RluB/E/F"/>
</dbReference>
<dbReference type="NCBIfam" id="TIGR00093">
    <property type="entry name" value="pseudouridine synthase"/>
    <property type="match status" value="1"/>
</dbReference>
<dbReference type="CDD" id="cd02870">
    <property type="entry name" value="PseudoU_synth_RsuA_like"/>
    <property type="match status" value="1"/>
</dbReference>
<feature type="domain" description="RNA-binding S4" evidence="5">
    <location>
        <begin position="2"/>
        <end position="70"/>
    </location>
</feature>
<reference evidence="6 7" key="1">
    <citation type="submission" date="2021-08" db="EMBL/GenBank/DDBJ databases">
        <title>Complete genome sequence of the strain Aneurinibacillus thermoaerophilus CCM 8960.</title>
        <authorList>
            <person name="Musilova J."/>
            <person name="Kourilova X."/>
            <person name="Pernicova I."/>
            <person name="Bezdicek M."/>
            <person name="Lengerova M."/>
            <person name="Obruca S."/>
            <person name="Sedlar K."/>
        </authorList>
    </citation>
    <scope>NUCLEOTIDE SEQUENCE [LARGE SCALE GENOMIC DNA]</scope>
    <source>
        <strain evidence="6 7">CCM 8960</strain>
    </source>
</reference>
<sequence>MERLQKIMARAGVASRRKCEELIAAGRVKVNGEVIRTLGFKADPERDEIEVDGQKIVLEKHVYFLLNKPVGYITSVTDPQGRKTVLDLMEHVKERIYPVGRLDYDTSGLLLLTNDGAFANRIMHPRHELDKVYEAVVKGRIGEEALMRLCKGVMLEDGMTAPAQAERLSYDERNRRSAIRLTIHEGRNRQVRRMCEAVGHPVLKLKRVRLGFLTLDGVPEGKYRPLTKEEVDGLLSL</sequence>
<dbReference type="SUPFAM" id="SSF55174">
    <property type="entry name" value="Alpha-L RNA-binding motif"/>
    <property type="match status" value="1"/>
</dbReference>
<dbReference type="EMBL" id="CP080764">
    <property type="protein sequence ID" value="QYY43796.1"/>
    <property type="molecule type" value="Genomic_DNA"/>
</dbReference>
<dbReference type="InterPro" id="IPR020094">
    <property type="entry name" value="TruA/RsuA/RluB/E/F_N"/>
</dbReference>
<dbReference type="SUPFAM" id="SSF55120">
    <property type="entry name" value="Pseudouridine synthase"/>
    <property type="match status" value="1"/>
</dbReference>
<proteinExistence type="inferred from homology"/>
<dbReference type="GeneID" id="97140959"/>
<evidence type="ECO:0000313" key="7">
    <source>
        <dbReference type="Proteomes" id="UP000826616"/>
    </source>
</evidence>
<evidence type="ECO:0000256" key="2">
    <source>
        <dbReference type="ARBA" id="ARBA00023235"/>
    </source>
</evidence>
<evidence type="ECO:0000256" key="3">
    <source>
        <dbReference type="PROSITE-ProRule" id="PRU00182"/>
    </source>
</evidence>